<dbReference type="EMBL" id="CP009933">
    <property type="protein sequence ID" value="AKA68013.1"/>
    <property type="molecule type" value="Genomic_DNA"/>
</dbReference>
<evidence type="ECO:0000313" key="3">
    <source>
        <dbReference type="Proteomes" id="UP000033115"/>
    </source>
</evidence>
<reference evidence="2 3" key="1">
    <citation type="journal article" date="2015" name="J. Biotechnol.">
        <title>Complete genome sequence of a malodorant-producing acetogen, Clostridium scatologenes ATCC 25775(T).</title>
        <authorList>
            <person name="Zhu Z."/>
            <person name="Guo T."/>
            <person name="Zheng H."/>
            <person name="Song T."/>
            <person name="Ouyang P."/>
            <person name="Xie J."/>
        </authorList>
    </citation>
    <scope>NUCLEOTIDE SEQUENCE [LARGE SCALE GENOMIC DNA]</scope>
    <source>
        <strain evidence="2 3">ATCC 25775</strain>
    </source>
</reference>
<dbReference type="KEGG" id="csq:CSCA_0888"/>
<proteinExistence type="predicted"/>
<name>A0A0E3M886_CLOSL</name>
<accession>A0A0E3M886</accession>
<dbReference type="HOGENOM" id="CLU_1092843_0_0_9"/>
<keyword evidence="1" id="KW-1133">Transmembrane helix</keyword>
<keyword evidence="1" id="KW-0472">Membrane</keyword>
<evidence type="ECO:0000256" key="1">
    <source>
        <dbReference type="SAM" id="Phobius"/>
    </source>
</evidence>
<sequence length="254" mass="29503">MNNMLKILKNIIAFIICIILLVVMYKSQYITNILTRDYNFRKYLKDNQQIYFLGTDHTMLLDSEPYSYLNLKSAIENLKPDVLLIESRPDQLAEGNFADGPTEMLYCHLIADNLHIPVKGVDWWVPNDANTPSSTNRIRDNSINENILKNVIGHKKVLILMGRDHVSLEEPKLESAGYKKVFFSEIEKINLLRIHDKKLIYPKGMNHYIQKRIAYEKNCIGTVYKTDTWKKQGLDLIENLNRSSKIIQQTGESQ</sequence>
<dbReference type="Proteomes" id="UP000033115">
    <property type="component" value="Chromosome"/>
</dbReference>
<feature type="transmembrane region" description="Helical" evidence="1">
    <location>
        <begin position="7"/>
        <end position="25"/>
    </location>
</feature>
<organism evidence="2 3">
    <name type="scientific">Clostridium scatologenes</name>
    <dbReference type="NCBI Taxonomy" id="1548"/>
    <lineage>
        <taxon>Bacteria</taxon>
        <taxon>Bacillati</taxon>
        <taxon>Bacillota</taxon>
        <taxon>Clostridia</taxon>
        <taxon>Eubacteriales</taxon>
        <taxon>Clostridiaceae</taxon>
        <taxon>Clostridium</taxon>
    </lineage>
</organism>
<evidence type="ECO:0000313" key="2">
    <source>
        <dbReference type="EMBL" id="AKA68013.1"/>
    </source>
</evidence>
<protein>
    <submittedName>
        <fullName evidence="2">Uncharacterized protein</fullName>
    </submittedName>
</protein>
<gene>
    <name evidence="2" type="ORF">CSCA_0888</name>
</gene>
<keyword evidence="1" id="KW-0812">Transmembrane</keyword>
<keyword evidence="3" id="KW-1185">Reference proteome</keyword>
<dbReference type="AlphaFoldDB" id="A0A0E3M886"/>